<reference evidence="9 10" key="1">
    <citation type="submission" date="2019-06" db="EMBL/GenBank/DDBJ databases">
        <title>Taxogenomics and systematics of the genus Pantoea.</title>
        <authorList>
            <person name="Tambong J.T."/>
        </authorList>
    </citation>
    <scope>NUCLEOTIDE SEQUENCE [LARGE SCALE GENOMIC DNA]</scope>
    <source>
        <strain evidence="9 10">LMG 24197</strain>
    </source>
</reference>
<evidence type="ECO:0000256" key="7">
    <source>
        <dbReference type="SAM" id="Phobius"/>
    </source>
</evidence>
<keyword evidence="5 7" id="KW-1133">Transmembrane helix</keyword>
<feature type="transmembrane region" description="Helical" evidence="7">
    <location>
        <begin position="358"/>
        <end position="379"/>
    </location>
</feature>
<feature type="transmembrane region" description="Helical" evidence="7">
    <location>
        <begin position="23"/>
        <end position="40"/>
    </location>
</feature>
<feature type="transmembrane region" description="Helical" evidence="7">
    <location>
        <begin position="148"/>
        <end position="170"/>
    </location>
</feature>
<feature type="transmembrane region" description="Helical" evidence="7">
    <location>
        <begin position="52"/>
        <end position="78"/>
    </location>
</feature>
<evidence type="ECO:0000256" key="2">
    <source>
        <dbReference type="ARBA" id="ARBA00022448"/>
    </source>
</evidence>
<feature type="transmembrane region" description="Helical" evidence="7">
    <location>
        <begin position="90"/>
        <end position="108"/>
    </location>
</feature>
<dbReference type="InterPro" id="IPR050171">
    <property type="entry name" value="MFS_Transporters"/>
</dbReference>
<feature type="transmembrane region" description="Helical" evidence="7">
    <location>
        <begin position="270"/>
        <end position="289"/>
    </location>
</feature>
<evidence type="ECO:0000256" key="5">
    <source>
        <dbReference type="ARBA" id="ARBA00022989"/>
    </source>
</evidence>
<dbReference type="RefSeq" id="WP_078804363.1">
    <property type="nucleotide sequence ID" value="NZ_CP045720.1"/>
</dbReference>
<dbReference type="InterPro" id="IPR020846">
    <property type="entry name" value="MFS_dom"/>
</dbReference>
<comment type="subcellular location">
    <subcellularLocation>
        <location evidence="1">Cell membrane</location>
        <topology evidence="1">Multi-pass membrane protein</topology>
    </subcellularLocation>
</comment>
<protein>
    <submittedName>
        <fullName evidence="9">MFS transporter</fullName>
    </submittedName>
</protein>
<evidence type="ECO:0000256" key="4">
    <source>
        <dbReference type="ARBA" id="ARBA00022692"/>
    </source>
</evidence>
<gene>
    <name evidence="9" type="ORF">FJW02_03555</name>
</gene>
<evidence type="ECO:0000256" key="6">
    <source>
        <dbReference type="ARBA" id="ARBA00023136"/>
    </source>
</evidence>
<dbReference type="PANTHER" id="PTHR23517:SF13">
    <property type="entry name" value="MAJOR FACILITATOR SUPERFAMILY MFS_1"/>
    <property type="match status" value="1"/>
</dbReference>
<evidence type="ECO:0000256" key="1">
    <source>
        <dbReference type="ARBA" id="ARBA00004651"/>
    </source>
</evidence>
<feature type="transmembrane region" description="Helical" evidence="7">
    <location>
        <begin position="114"/>
        <end position="136"/>
    </location>
</feature>
<dbReference type="PANTHER" id="PTHR23517">
    <property type="entry name" value="RESISTANCE PROTEIN MDTM, PUTATIVE-RELATED-RELATED"/>
    <property type="match status" value="1"/>
</dbReference>
<keyword evidence="6 7" id="KW-0472">Membrane</keyword>
<feature type="transmembrane region" description="Helical" evidence="7">
    <location>
        <begin position="234"/>
        <end position="258"/>
    </location>
</feature>
<feature type="transmembrane region" description="Helical" evidence="7">
    <location>
        <begin position="321"/>
        <end position="346"/>
    </location>
</feature>
<evidence type="ECO:0000313" key="10">
    <source>
        <dbReference type="Proteomes" id="UP000315469"/>
    </source>
</evidence>
<feature type="transmembrane region" description="Helical" evidence="7">
    <location>
        <begin position="391"/>
        <end position="410"/>
    </location>
</feature>
<evidence type="ECO:0000259" key="8">
    <source>
        <dbReference type="PROSITE" id="PS50850"/>
    </source>
</evidence>
<dbReference type="GeneID" id="90521246"/>
<feature type="transmembrane region" description="Helical" evidence="7">
    <location>
        <begin position="182"/>
        <end position="200"/>
    </location>
</feature>
<dbReference type="Gene3D" id="1.20.1250.20">
    <property type="entry name" value="MFS general substrate transporter like domains"/>
    <property type="match status" value="2"/>
</dbReference>
<dbReference type="EMBL" id="VHJB01000032">
    <property type="protein sequence ID" value="TPV41930.1"/>
    <property type="molecule type" value="Genomic_DNA"/>
</dbReference>
<keyword evidence="4 7" id="KW-0812">Transmembrane</keyword>
<keyword evidence="10" id="KW-1185">Reference proteome</keyword>
<dbReference type="InterPro" id="IPR036259">
    <property type="entry name" value="MFS_trans_sf"/>
</dbReference>
<dbReference type="Pfam" id="PF07690">
    <property type="entry name" value="MFS_1"/>
    <property type="match status" value="1"/>
</dbReference>
<feature type="transmembrane region" description="Helical" evidence="7">
    <location>
        <begin position="296"/>
        <end position="315"/>
    </location>
</feature>
<feature type="domain" description="Major facilitator superfamily (MFS) profile" evidence="8">
    <location>
        <begin position="23"/>
        <end position="415"/>
    </location>
</feature>
<dbReference type="SUPFAM" id="SSF103473">
    <property type="entry name" value="MFS general substrate transporter"/>
    <property type="match status" value="1"/>
</dbReference>
<evidence type="ECO:0000313" key="9">
    <source>
        <dbReference type="EMBL" id="TPV41930.1"/>
    </source>
</evidence>
<accession>A0ABY2ZP38</accession>
<comment type="caution">
    <text evidence="9">The sequence shown here is derived from an EMBL/GenBank/DDBJ whole genome shotgun (WGS) entry which is preliminary data.</text>
</comment>
<name>A0ABY2ZP38_9GAMM</name>
<organism evidence="9 10">
    <name type="scientific">Pantoea eucalypti</name>
    <dbReference type="NCBI Taxonomy" id="470933"/>
    <lineage>
        <taxon>Bacteria</taxon>
        <taxon>Pseudomonadati</taxon>
        <taxon>Pseudomonadota</taxon>
        <taxon>Gammaproteobacteria</taxon>
        <taxon>Enterobacterales</taxon>
        <taxon>Erwiniaceae</taxon>
        <taxon>Pantoea</taxon>
    </lineage>
</organism>
<sequence>MSEVLTIDSRPTDKKNSASKKSVLFFLALALVAALLNSSAPTPLYPLYQQQLGLTAVSLTIIYGAYAAGVLIALFSVGNLAGKVADLRSLMMPALLAVFAGALLFSLADSFACLFMARLLAGVGTGALTGAANIALLRFGPKDGGKAAALLATLSFTTGLALGPVFSGVAIQTNFHSQTLPFLLIMITAAIALIGLRFSWPVRHHDQPKAAPSSSAISAGTTLKAGLKATGIRFFLCAGALFMSWAFAASILSIGPAVSEHLLGIHSQGVYGYVIAVYLMVAGISQILSRRISARTSLAAGCLTQAISIVFFTWAISTHSLVWACTGLLVAGYSYGAIFVGSATLLNMISPAASHAKLISLFYVIAYIANWVPVLLGAVVDHASLNLAVDLLFSVGAVICLLLSIAVFWIKMEKRD</sequence>
<dbReference type="PROSITE" id="PS50850">
    <property type="entry name" value="MFS"/>
    <property type="match status" value="1"/>
</dbReference>
<dbReference type="Proteomes" id="UP000315469">
    <property type="component" value="Unassembled WGS sequence"/>
</dbReference>
<evidence type="ECO:0000256" key="3">
    <source>
        <dbReference type="ARBA" id="ARBA00022475"/>
    </source>
</evidence>
<keyword evidence="2" id="KW-0813">Transport</keyword>
<proteinExistence type="predicted"/>
<keyword evidence="3" id="KW-1003">Cell membrane</keyword>
<dbReference type="InterPro" id="IPR011701">
    <property type="entry name" value="MFS"/>
</dbReference>